<dbReference type="InterPro" id="IPR008833">
    <property type="entry name" value="Surf2"/>
</dbReference>
<feature type="compositionally biased region" description="Basic residues" evidence="1">
    <location>
        <begin position="219"/>
        <end position="242"/>
    </location>
</feature>
<organism evidence="2">
    <name type="scientific">Phallusia mammillata</name>
    <dbReference type="NCBI Taxonomy" id="59560"/>
    <lineage>
        <taxon>Eukaryota</taxon>
        <taxon>Metazoa</taxon>
        <taxon>Chordata</taxon>
        <taxon>Tunicata</taxon>
        <taxon>Ascidiacea</taxon>
        <taxon>Phlebobranchia</taxon>
        <taxon>Ascidiidae</taxon>
        <taxon>Phallusia</taxon>
    </lineage>
</organism>
<evidence type="ECO:0000313" key="2">
    <source>
        <dbReference type="EMBL" id="CAB3266473.1"/>
    </source>
</evidence>
<feature type="compositionally biased region" description="Basic residues" evidence="1">
    <location>
        <begin position="184"/>
        <end position="194"/>
    </location>
</feature>
<name>A0A6F9DTY3_9ASCI</name>
<feature type="region of interest" description="Disordered" evidence="1">
    <location>
        <begin position="173"/>
        <end position="242"/>
    </location>
</feature>
<proteinExistence type="evidence at transcript level"/>
<evidence type="ECO:0000256" key="1">
    <source>
        <dbReference type="SAM" id="MobiDB-lite"/>
    </source>
</evidence>
<dbReference type="Pfam" id="PF05477">
    <property type="entry name" value="SURF2"/>
    <property type="match status" value="1"/>
</dbReference>
<gene>
    <name evidence="2" type="primary">Sod2-002</name>
</gene>
<dbReference type="PANTHER" id="PTHR34348:SF1">
    <property type="entry name" value="SURFEIT LOCUS PROTEIN 2"/>
    <property type="match status" value="1"/>
</dbReference>
<dbReference type="PANTHER" id="PTHR34348">
    <property type="entry name" value="SURFEIT LOCUS PROTEIN 2"/>
    <property type="match status" value="1"/>
</dbReference>
<protein>
    <submittedName>
        <fullName evidence="2">Superoxide dismutase [Mn], mitochondrial-like</fullName>
    </submittedName>
</protein>
<dbReference type="AlphaFoldDB" id="A0A6F9DTY3"/>
<reference evidence="2" key="1">
    <citation type="submission" date="2020-04" db="EMBL/GenBank/DDBJ databases">
        <authorList>
            <person name="Neveu A P."/>
        </authorList>
    </citation>
    <scope>NUCLEOTIDE SEQUENCE</scope>
    <source>
        <tissue evidence="2">Whole embryo</tissue>
    </source>
</reference>
<accession>A0A6F9DTY3</accession>
<sequence>MEEGVPVEVKDLLKLHPTLSITENKRIRCSLTSHEMPCIETAVRQHLNGKKYKRLAKDISKPFDYKVFEPHIVPSIKKNHEHQLFCTLTLRHVNKIPAHVNCHVQGRRFLKAKLRWEACQKTGEKFIPTPQLNRQKVKDVDMYEDEFKGGSDSDDSFSDLYPEKYFERLTLSSDENDSEEVKKPTKLSKKKKKKAVEAATTKNETKRKSSTKEQSILAKKQKLLKLQSKKPPPKKSKLVSSK</sequence>
<dbReference type="EMBL" id="LR790611">
    <property type="protein sequence ID" value="CAB3266473.1"/>
    <property type="molecule type" value="mRNA"/>
</dbReference>